<keyword evidence="4" id="KW-1185">Reference proteome</keyword>
<comment type="caution">
    <text evidence="3">The sequence shown here is derived from an EMBL/GenBank/DDBJ whole genome shotgun (WGS) entry which is preliminary data.</text>
</comment>
<name>A0ABU0HWV3_9HYPH</name>
<proteinExistence type="predicted"/>
<dbReference type="EMBL" id="JAUSVP010000003">
    <property type="protein sequence ID" value="MDQ0446805.1"/>
    <property type="molecule type" value="Genomic_DNA"/>
</dbReference>
<evidence type="ECO:0008006" key="5">
    <source>
        <dbReference type="Google" id="ProtNLM"/>
    </source>
</evidence>
<evidence type="ECO:0000256" key="1">
    <source>
        <dbReference type="SAM" id="MobiDB-lite"/>
    </source>
</evidence>
<protein>
    <recommendedName>
        <fullName evidence="5">Porin</fullName>
    </recommendedName>
</protein>
<feature type="chain" id="PRO_5045330699" description="Porin" evidence="2">
    <location>
        <begin position="21"/>
        <end position="91"/>
    </location>
</feature>
<feature type="compositionally biased region" description="Basic and acidic residues" evidence="1">
    <location>
        <begin position="55"/>
        <end position="68"/>
    </location>
</feature>
<gene>
    <name evidence="3" type="ORF">QO012_001296</name>
</gene>
<evidence type="ECO:0000313" key="3">
    <source>
        <dbReference type="EMBL" id="MDQ0446805.1"/>
    </source>
</evidence>
<evidence type="ECO:0000256" key="2">
    <source>
        <dbReference type="SAM" id="SignalP"/>
    </source>
</evidence>
<dbReference type="RefSeq" id="WP_238201580.1">
    <property type="nucleotide sequence ID" value="NZ_BPQE01000004.1"/>
</dbReference>
<sequence length="91" mass="9209">MIRLPAPVLAVALACAATSAALTTSPPAAERPRPSLCPDDLPEGVHLPPQPGCAGRDRPAAGGRRDGFVDLGNGTTVRIGGRAAAEFGARR</sequence>
<feature type="region of interest" description="Disordered" evidence="1">
    <location>
        <begin position="21"/>
        <end position="73"/>
    </location>
</feature>
<organism evidence="3 4">
    <name type="scientific">Methylobacterium aerolatum</name>
    <dbReference type="NCBI Taxonomy" id="418708"/>
    <lineage>
        <taxon>Bacteria</taxon>
        <taxon>Pseudomonadati</taxon>
        <taxon>Pseudomonadota</taxon>
        <taxon>Alphaproteobacteria</taxon>
        <taxon>Hyphomicrobiales</taxon>
        <taxon>Methylobacteriaceae</taxon>
        <taxon>Methylobacterium</taxon>
    </lineage>
</organism>
<feature type="signal peptide" evidence="2">
    <location>
        <begin position="1"/>
        <end position="20"/>
    </location>
</feature>
<dbReference type="PROSITE" id="PS51257">
    <property type="entry name" value="PROKAR_LIPOPROTEIN"/>
    <property type="match status" value="1"/>
</dbReference>
<accession>A0ABU0HWV3</accession>
<keyword evidence="2" id="KW-0732">Signal</keyword>
<dbReference type="Proteomes" id="UP001231124">
    <property type="component" value="Unassembled WGS sequence"/>
</dbReference>
<evidence type="ECO:0000313" key="4">
    <source>
        <dbReference type="Proteomes" id="UP001231124"/>
    </source>
</evidence>
<reference evidence="3 4" key="1">
    <citation type="submission" date="2023-07" db="EMBL/GenBank/DDBJ databases">
        <title>Genomic Encyclopedia of Type Strains, Phase IV (KMG-IV): sequencing the most valuable type-strain genomes for metagenomic binning, comparative biology and taxonomic classification.</title>
        <authorList>
            <person name="Goeker M."/>
        </authorList>
    </citation>
    <scope>NUCLEOTIDE SEQUENCE [LARGE SCALE GENOMIC DNA]</scope>
    <source>
        <strain evidence="3 4">DSM 19013</strain>
    </source>
</reference>